<name>A0A089Q3N0_9HYPH</name>
<dbReference type="InterPro" id="IPR029063">
    <property type="entry name" value="SAM-dependent_MTases_sf"/>
</dbReference>
<feature type="domain" description="Methyltransferase FkbM" evidence="1">
    <location>
        <begin position="68"/>
        <end position="227"/>
    </location>
</feature>
<dbReference type="GO" id="GO:0005737">
    <property type="term" value="C:cytoplasm"/>
    <property type="evidence" value="ECO:0007669"/>
    <property type="project" value="GOC"/>
</dbReference>
<dbReference type="PANTHER" id="PTHR34009:SF2">
    <property type="entry name" value="PROTEIN STAR"/>
    <property type="match status" value="1"/>
</dbReference>
<dbReference type="GO" id="GO:0016197">
    <property type="term" value="P:endosomal transport"/>
    <property type="evidence" value="ECO:0007669"/>
    <property type="project" value="TreeGrafter"/>
</dbReference>
<dbReference type="Gene3D" id="3.40.50.150">
    <property type="entry name" value="Vaccinia Virus protein VP39"/>
    <property type="match status" value="1"/>
</dbReference>
<evidence type="ECO:0000259" key="1">
    <source>
        <dbReference type="Pfam" id="PF05050"/>
    </source>
</evidence>
<proteinExistence type="predicted"/>
<dbReference type="PANTHER" id="PTHR34009">
    <property type="entry name" value="PROTEIN STAR"/>
    <property type="match status" value="1"/>
</dbReference>
<evidence type="ECO:0000313" key="3">
    <source>
        <dbReference type="Proteomes" id="UP000029492"/>
    </source>
</evidence>
<sequence>MDVELLTVFNALINLRDNLDARPHILGSELDFLSFATRMAPYSNAQLLQDLWVLYELQEKRNGYFVEFGACDGVSLSNTLLLEKTYAWQGAVAEPARAWHAALQRNRNCYISDKCVYKTDGIEVLFNEVDIGELSGMEDFADGDFHAQFRQERRQYPVATISLDRFLAEARAPRRIDYMSIDVEGGEFDVLQSFDFTRHDIALISVEHNFSGSREKIDALLTGQGYRRRFRQLSLFDDWYARPDLVAARS</sequence>
<gene>
    <name evidence="2" type="ORF">MOC_1439</name>
</gene>
<dbReference type="GO" id="GO:0005886">
    <property type="term" value="C:plasma membrane"/>
    <property type="evidence" value="ECO:0007669"/>
    <property type="project" value="TreeGrafter"/>
</dbReference>
<dbReference type="GO" id="GO:0006888">
    <property type="term" value="P:endoplasmic reticulum to Golgi vesicle-mediated transport"/>
    <property type="evidence" value="ECO:0007669"/>
    <property type="project" value="TreeGrafter"/>
</dbReference>
<organism evidence="2 3">
    <name type="scientific">Methylobacterium oryzae CBMB20</name>
    <dbReference type="NCBI Taxonomy" id="693986"/>
    <lineage>
        <taxon>Bacteria</taxon>
        <taxon>Pseudomonadati</taxon>
        <taxon>Pseudomonadota</taxon>
        <taxon>Alphaproteobacteria</taxon>
        <taxon>Hyphomicrobiales</taxon>
        <taxon>Methylobacteriaceae</taxon>
        <taxon>Methylobacterium</taxon>
    </lineage>
</organism>
<dbReference type="eggNOG" id="COG1215">
    <property type="taxonomic scope" value="Bacteria"/>
</dbReference>
<reference evidence="2 3" key="1">
    <citation type="journal article" date="2014" name="PLoS ONE">
        <title>Genome Information of Methylobacterium oryzae, a Plant-Probiotic Methylotroph in the Phyllosphere.</title>
        <authorList>
            <person name="Kwak M.J."/>
            <person name="Jeong H."/>
            <person name="Madhaiyan M."/>
            <person name="Lee Y."/>
            <person name="Sa T.M."/>
            <person name="Oh T.K."/>
            <person name="Kim J.F."/>
        </authorList>
    </citation>
    <scope>NUCLEOTIDE SEQUENCE [LARGE SCALE GENOMIC DNA]</scope>
    <source>
        <strain evidence="2 3">CBMB20</strain>
    </source>
</reference>
<keyword evidence="3" id="KW-1185">Reference proteome</keyword>
<accession>A0A089Q3N0</accession>
<dbReference type="EMBL" id="CP003811">
    <property type="protein sequence ID" value="AIQ89194.1"/>
    <property type="molecule type" value="Genomic_DNA"/>
</dbReference>
<dbReference type="KEGG" id="mor:MOC_1439"/>
<dbReference type="InterPro" id="IPR006342">
    <property type="entry name" value="FkbM_mtfrase"/>
</dbReference>
<dbReference type="STRING" id="693986.MOC_1439"/>
<evidence type="ECO:0000313" key="2">
    <source>
        <dbReference type="EMBL" id="AIQ89194.1"/>
    </source>
</evidence>
<protein>
    <submittedName>
        <fullName evidence="2">Protein of unassigned function</fullName>
    </submittedName>
</protein>
<dbReference type="SUPFAM" id="SSF53335">
    <property type="entry name" value="S-adenosyl-L-methionine-dependent methyltransferases"/>
    <property type="match status" value="1"/>
</dbReference>
<dbReference type="Proteomes" id="UP000029492">
    <property type="component" value="Chromosome"/>
</dbReference>
<dbReference type="HOGENOM" id="CLU_049570_1_0_5"/>
<dbReference type="Pfam" id="PF05050">
    <property type="entry name" value="Methyltransf_21"/>
    <property type="match status" value="1"/>
</dbReference>
<dbReference type="InterPro" id="IPR053202">
    <property type="entry name" value="EGF_Rcpt_Signaling_Reg"/>
</dbReference>
<dbReference type="AlphaFoldDB" id="A0A089Q3N0"/>
<dbReference type="RefSeq" id="WP_043756282.1">
    <property type="nucleotide sequence ID" value="NZ_CP003811.1"/>
</dbReference>